<evidence type="ECO:0000313" key="1">
    <source>
        <dbReference type="EMBL" id="EJX00855.1"/>
    </source>
</evidence>
<accession>J9GM24</accession>
<gene>
    <name evidence="1" type="ORF">EVA_11039</name>
</gene>
<sequence>MHQLPIDIASNMLIFTNHQHIIPSVTLKVQCSHG</sequence>
<comment type="caution">
    <text evidence="1">The sequence shown here is derived from an EMBL/GenBank/DDBJ whole genome shotgun (WGS) entry which is preliminary data.</text>
</comment>
<proteinExistence type="predicted"/>
<dbReference type="AlphaFoldDB" id="J9GM24"/>
<organism evidence="1">
    <name type="scientific">gut metagenome</name>
    <dbReference type="NCBI Taxonomy" id="749906"/>
    <lineage>
        <taxon>unclassified sequences</taxon>
        <taxon>metagenomes</taxon>
        <taxon>organismal metagenomes</taxon>
    </lineage>
</organism>
<protein>
    <submittedName>
        <fullName evidence="1">Uncharacterized protein</fullName>
    </submittedName>
</protein>
<name>J9GM24_9ZZZZ</name>
<dbReference type="EMBL" id="AMCI01003203">
    <property type="protein sequence ID" value="EJX00855.1"/>
    <property type="molecule type" value="Genomic_DNA"/>
</dbReference>
<reference evidence="1" key="1">
    <citation type="journal article" date="2012" name="PLoS ONE">
        <title>Gene sets for utilization of primary and secondary nutrition supplies in the distal gut of endangered iberian lynx.</title>
        <authorList>
            <person name="Alcaide M."/>
            <person name="Messina E."/>
            <person name="Richter M."/>
            <person name="Bargiela R."/>
            <person name="Peplies J."/>
            <person name="Huws S.A."/>
            <person name="Newbold C.J."/>
            <person name="Golyshin P.N."/>
            <person name="Simon M.A."/>
            <person name="Lopez G."/>
            <person name="Yakimov M.M."/>
            <person name="Ferrer M."/>
        </authorList>
    </citation>
    <scope>NUCLEOTIDE SEQUENCE</scope>
</reference>